<reference evidence="1" key="2">
    <citation type="submission" date="2021-01" db="EMBL/GenBank/DDBJ databases">
        <authorList>
            <person name="Hahn C.R."/>
            <person name="Youssef N.H."/>
            <person name="Elshahed M."/>
        </authorList>
    </citation>
    <scope>NUCLEOTIDE SEQUENCE</scope>
    <source>
        <strain evidence="1">Zod_Metabat.24</strain>
    </source>
</reference>
<comment type="caution">
    <text evidence="1">The sequence shown here is derived from an EMBL/GenBank/DDBJ whole genome shotgun (WGS) entry which is preliminary data.</text>
</comment>
<dbReference type="EMBL" id="JAFGIX010000080">
    <property type="protein sequence ID" value="MBN1574472.1"/>
    <property type="molecule type" value="Genomic_DNA"/>
</dbReference>
<sequence>METRTTSTDVSIEIHADYVKKSYHTNIGNFPLQRVKFLRELEAYERFKKIGAEFVPNLIAYDIDLQSITLERIEGIDICEILENCSEYDLNRIIDHIIHIDSFLYKNNINCLYTSPKELIYQVEMDKLFLLDFEYTFVNEYFHQILLENIYQNPKMKRINNVRCLDEFVELSKRRLIDVEKYHYRKVKTYLLSKLGMIRKKGT</sequence>
<dbReference type="Proteomes" id="UP000809273">
    <property type="component" value="Unassembled WGS sequence"/>
</dbReference>
<reference evidence="1" key="1">
    <citation type="journal article" date="2021" name="Environ. Microbiol.">
        <title>Genomic characterization of three novel Desulfobacterota classes expand the metabolic and phylogenetic diversity of the phylum.</title>
        <authorList>
            <person name="Murphy C.L."/>
            <person name="Biggerstaff J."/>
            <person name="Eichhorn A."/>
            <person name="Ewing E."/>
            <person name="Shahan R."/>
            <person name="Soriano D."/>
            <person name="Stewart S."/>
            <person name="VanMol K."/>
            <person name="Walker R."/>
            <person name="Walters P."/>
            <person name="Elshahed M.S."/>
            <person name="Youssef N.H."/>
        </authorList>
    </citation>
    <scope>NUCLEOTIDE SEQUENCE</scope>
    <source>
        <strain evidence="1">Zod_Metabat.24</strain>
    </source>
</reference>
<name>A0A9D8PRY0_9DELT</name>
<evidence type="ECO:0000313" key="1">
    <source>
        <dbReference type="EMBL" id="MBN1574472.1"/>
    </source>
</evidence>
<proteinExistence type="predicted"/>
<dbReference type="AlphaFoldDB" id="A0A9D8PRY0"/>
<protein>
    <submittedName>
        <fullName evidence="1">Uncharacterized protein</fullName>
    </submittedName>
</protein>
<organism evidence="1 2">
    <name type="scientific">Candidatus Zymogenus saltonus</name>
    <dbReference type="NCBI Taxonomy" id="2844893"/>
    <lineage>
        <taxon>Bacteria</taxon>
        <taxon>Deltaproteobacteria</taxon>
        <taxon>Candidatus Zymogenia</taxon>
        <taxon>Candidatus Zymogeniales</taxon>
        <taxon>Candidatus Zymogenaceae</taxon>
        <taxon>Candidatus Zymogenus</taxon>
    </lineage>
</organism>
<evidence type="ECO:0000313" key="2">
    <source>
        <dbReference type="Proteomes" id="UP000809273"/>
    </source>
</evidence>
<gene>
    <name evidence="1" type="ORF">JW984_14845</name>
</gene>
<accession>A0A9D8PRY0</accession>